<dbReference type="HOGENOM" id="CLU_2281225_0_0_1"/>
<dbReference type="EMBL" id="KI392596">
    <property type="protein sequence ID" value="ERN12872.1"/>
    <property type="molecule type" value="Genomic_DNA"/>
</dbReference>
<dbReference type="Gramene" id="ERN12872">
    <property type="protein sequence ID" value="ERN12872"/>
    <property type="gene ID" value="AMTR_s00050p00103750"/>
</dbReference>
<accession>W1PS71</accession>
<gene>
    <name evidence="1" type="ORF">AMTR_s00050p00103750</name>
</gene>
<evidence type="ECO:0000313" key="1">
    <source>
        <dbReference type="EMBL" id="ERN12872.1"/>
    </source>
</evidence>
<sequence length="102" mass="12169">MPGYTSTVHRDQYDKLTEEQFTWCPYIDEEDDDLVRTTRVYRRAQVDLILENSLQAYHPKQVLWQFELTKEAPPFVPHRAIDKMKGGPLYAGELQRARDRWV</sequence>
<protein>
    <submittedName>
        <fullName evidence="1">Uncharacterized protein</fullName>
    </submittedName>
</protein>
<evidence type="ECO:0000313" key="2">
    <source>
        <dbReference type="Proteomes" id="UP000017836"/>
    </source>
</evidence>
<organism evidence="1 2">
    <name type="scientific">Amborella trichopoda</name>
    <dbReference type="NCBI Taxonomy" id="13333"/>
    <lineage>
        <taxon>Eukaryota</taxon>
        <taxon>Viridiplantae</taxon>
        <taxon>Streptophyta</taxon>
        <taxon>Embryophyta</taxon>
        <taxon>Tracheophyta</taxon>
        <taxon>Spermatophyta</taxon>
        <taxon>Magnoliopsida</taxon>
        <taxon>Amborellales</taxon>
        <taxon>Amborellaceae</taxon>
        <taxon>Amborella</taxon>
    </lineage>
</organism>
<proteinExistence type="predicted"/>
<keyword evidence="2" id="KW-1185">Reference proteome</keyword>
<dbReference type="Proteomes" id="UP000017836">
    <property type="component" value="Unassembled WGS sequence"/>
</dbReference>
<name>W1PS71_AMBTC</name>
<reference evidence="2" key="1">
    <citation type="journal article" date="2013" name="Science">
        <title>The Amborella genome and the evolution of flowering plants.</title>
        <authorList>
            <consortium name="Amborella Genome Project"/>
        </authorList>
    </citation>
    <scope>NUCLEOTIDE SEQUENCE [LARGE SCALE GENOMIC DNA]</scope>
</reference>
<dbReference type="AlphaFoldDB" id="W1PS71"/>